<comment type="caution">
    <text evidence="2">The sequence shown here is derived from an EMBL/GenBank/DDBJ whole genome shotgun (WGS) entry which is preliminary data.</text>
</comment>
<feature type="chain" id="PRO_5040504218" description="Secreted protein" evidence="1">
    <location>
        <begin position="20"/>
        <end position="151"/>
    </location>
</feature>
<name>A0A9P6GEW6_9PLEO</name>
<keyword evidence="3" id="KW-1185">Reference proteome</keyword>
<sequence length="151" mass="16783">MQPILRLTFSLLLLFAAGASPHPSRFIRGLAGAVYLCPLRSWQGKCVWRPLGFKPDEPCLSEETGTIPTGFTFGSIGPDAYGECLLYSSTDCGYSDRGRSRIGTLKFPGVPNVMPGVRSLWCWTCKRSDCSDINPLELEINRHEWRAQQQG</sequence>
<evidence type="ECO:0000256" key="1">
    <source>
        <dbReference type="SAM" id="SignalP"/>
    </source>
</evidence>
<dbReference type="OrthoDB" id="10373318at2759"/>
<keyword evidence="1" id="KW-0732">Signal</keyword>
<dbReference type="EMBL" id="WJXW01000007">
    <property type="protein sequence ID" value="KAF9734492.1"/>
    <property type="molecule type" value="Genomic_DNA"/>
</dbReference>
<gene>
    <name evidence="2" type="ORF">PMIN01_07395</name>
</gene>
<accession>A0A9P6GEW6</accession>
<dbReference type="Proteomes" id="UP000756921">
    <property type="component" value="Unassembled WGS sequence"/>
</dbReference>
<dbReference type="AlphaFoldDB" id="A0A9P6GEW6"/>
<evidence type="ECO:0000313" key="3">
    <source>
        <dbReference type="Proteomes" id="UP000756921"/>
    </source>
</evidence>
<evidence type="ECO:0008006" key="4">
    <source>
        <dbReference type="Google" id="ProtNLM"/>
    </source>
</evidence>
<feature type="signal peptide" evidence="1">
    <location>
        <begin position="1"/>
        <end position="19"/>
    </location>
</feature>
<protein>
    <recommendedName>
        <fullName evidence="4">Secreted protein</fullName>
    </recommendedName>
</protein>
<evidence type="ECO:0000313" key="2">
    <source>
        <dbReference type="EMBL" id="KAF9734492.1"/>
    </source>
</evidence>
<reference evidence="2" key="1">
    <citation type="journal article" date="2020" name="Mol. Plant Microbe Interact.">
        <title>Genome Sequence of the Biocontrol Agent Coniothyrium minitans strain Conio (IMI 134523).</title>
        <authorList>
            <person name="Patel D."/>
            <person name="Shittu T.A."/>
            <person name="Baroncelli R."/>
            <person name="Muthumeenakshi S."/>
            <person name="Osborne T.H."/>
            <person name="Janganan T.K."/>
            <person name="Sreenivasaprasad S."/>
        </authorList>
    </citation>
    <scope>NUCLEOTIDE SEQUENCE</scope>
    <source>
        <strain evidence="2">Conio</strain>
    </source>
</reference>
<proteinExistence type="predicted"/>
<organism evidence="2 3">
    <name type="scientific">Paraphaeosphaeria minitans</name>
    <dbReference type="NCBI Taxonomy" id="565426"/>
    <lineage>
        <taxon>Eukaryota</taxon>
        <taxon>Fungi</taxon>
        <taxon>Dikarya</taxon>
        <taxon>Ascomycota</taxon>
        <taxon>Pezizomycotina</taxon>
        <taxon>Dothideomycetes</taxon>
        <taxon>Pleosporomycetidae</taxon>
        <taxon>Pleosporales</taxon>
        <taxon>Massarineae</taxon>
        <taxon>Didymosphaeriaceae</taxon>
        <taxon>Paraphaeosphaeria</taxon>
    </lineage>
</organism>